<evidence type="ECO:0000313" key="4">
    <source>
        <dbReference type="EMBL" id="HAW77484.1"/>
    </source>
</evidence>
<evidence type="ECO:0000259" key="3">
    <source>
        <dbReference type="SMART" id="SM01086"/>
    </source>
</evidence>
<dbReference type="Gene3D" id="1.10.8.60">
    <property type="match status" value="1"/>
</dbReference>
<dbReference type="SUPFAM" id="SSF52540">
    <property type="entry name" value="P-loop containing nucleoside triphosphate hydrolases"/>
    <property type="match status" value="1"/>
</dbReference>
<dbReference type="EMBL" id="DNAN01000606">
    <property type="protein sequence ID" value="HAW77484.1"/>
    <property type="molecule type" value="Genomic_DNA"/>
</dbReference>
<dbReference type="GO" id="GO:0005737">
    <property type="term" value="C:cytoplasm"/>
    <property type="evidence" value="ECO:0007669"/>
    <property type="project" value="TreeGrafter"/>
</dbReference>
<dbReference type="InterPro" id="IPR019489">
    <property type="entry name" value="Clp_ATPase_C"/>
</dbReference>
<keyword evidence="2" id="KW-0067">ATP-binding</keyword>
<accession>A0A350P867</accession>
<comment type="caution">
    <text evidence="4">The sequence shown here is derived from an EMBL/GenBank/DDBJ whole genome shotgun (WGS) entry which is preliminary data.</text>
</comment>
<evidence type="ECO:0000256" key="2">
    <source>
        <dbReference type="ARBA" id="ARBA00022840"/>
    </source>
</evidence>
<dbReference type="SMART" id="SM01086">
    <property type="entry name" value="ClpB_D2-small"/>
    <property type="match status" value="1"/>
</dbReference>
<dbReference type="Pfam" id="PF07724">
    <property type="entry name" value="AAA_2"/>
    <property type="match status" value="1"/>
</dbReference>
<feature type="non-terminal residue" evidence="4">
    <location>
        <position position="1"/>
    </location>
</feature>
<dbReference type="GO" id="GO:0016887">
    <property type="term" value="F:ATP hydrolysis activity"/>
    <property type="evidence" value="ECO:0007669"/>
    <property type="project" value="InterPro"/>
</dbReference>
<dbReference type="InterPro" id="IPR001270">
    <property type="entry name" value="ClpA/B"/>
</dbReference>
<name>A0A350P867_9ALTE</name>
<dbReference type="GO" id="GO:0005524">
    <property type="term" value="F:ATP binding"/>
    <property type="evidence" value="ECO:0007669"/>
    <property type="project" value="UniProtKB-KW"/>
</dbReference>
<evidence type="ECO:0000313" key="5">
    <source>
        <dbReference type="Proteomes" id="UP000263517"/>
    </source>
</evidence>
<dbReference type="Pfam" id="PF10431">
    <property type="entry name" value="ClpB_D2-small"/>
    <property type="match status" value="1"/>
</dbReference>
<reference evidence="4 5" key="1">
    <citation type="journal article" date="2018" name="Nat. Biotechnol.">
        <title>A standardized bacterial taxonomy based on genome phylogeny substantially revises the tree of life.</title>
        <authorList>
            <person name="Parks D.H."/>
            <person name="Chuvochina M."/>
            <person name="Waite D.W."/>
            <person name="Rinke C."/>
            <person name="Skarshewski A."/>
            <person name="Chaumeil P.A."/>
            <person name="Hugenholtz P."/>
        </authorList>
    </citation>
    <scope>NUCLEOTIDE SEQUENCE [LARGE SCALE GENOMIC DNA]</scope>
    <source>
        <strain evidence="4">UBA11978</strain>
    </source>
</reference>
<protein>
    <recommendedName>
        <fullName evidence="3">Clp ATPase C-terminal domain-containing protein</fullName>
    </recommendedName>
</protein>
<organism evidence="4 5">
    <name type="scientific">Alteromonas australica</name>
    <dbReference type="NCBI Taxonomy" id="589873"/>
    <lineage>
        <taxon>Bacteria</taxon>
        <taxon>Pseudomonadati</taxon>
        <taxon>Pseudomonadota</taxon>
        <taxon>Gammaproteobacteria</taxon>
        <taxon>Alteromonadales</taxon>
        <taxon>Alteromonadaceae</taxon>
        <taxon>Alteromonas/Salinimonas group</taxon>
        <taxon>Alteromonas</taxon>
    </lineage>
</organism>
<proteinExistence type="predicted"/>
<dbReference type="GO" id="GO:0034605">
    <property type="term" value="P:cellular response to heat"/>
    <property type="evidence" value="ECO:0007669"/>
    <property type="project" value="TreeGrafter"/>
</dbReference>
<keyword evidence="1" id="KW-0547">Nucleotide-binding</keyword>
<dbReference type="AlphaFoldDB" id="A0A350P867"/>
<dbReference type="Gene3D" id="3.40.50.300">
    <property type="entry name" value="P-loop containing nucleotide triphosphate hydrolases"/>
    <property type="match status" value="1"/>
</dbReference>
<dbReference type="InterPro" id="IPR027417">
    <property type="entry name" value="P-loop_NTPase"/>
</dbReference>
<feature type="domain" description="Clp ATPase C-terminal" evidence="3">
    <location>
        <begin position="110"/>
        <end position="192"/>
    </location>
</feature>
<dbReference type="InterPro" id="IPR050130">
    <property type="entry name" value="ClpA_ClpB"/>
</dbReference>
<dbReference type="PRINTS" id="PR00300">
    <property type="entry name" value="CLPPROTEASEA"/>
</dbReference>
<evidence type="ECO:0000256" key="1">
    <source>
        <dbReference type="ARBA" id="ARBA00022741"/>
    </source>
</evidence>
<sequence>SEKAEESNRWVILFDEIEKAHPKFYDFLLSVLDDGTATDNMGKVLDFSESIFIFTSNQGISDLKLGEKLGFSQDKVTVNSSKNEIRKSVKRKFPAEFMNRIDNYVFFNTLQPEHVRKIATLALNNLPIKKHKALLDFIAENGYSEEYGARNIKRFIKNEVATVIAEALLSRKLPIKKGDLYTPKIVKGKLHLADLSDTNERQPKQVEE</sequence>
<dbReference type="PANTHER" id="PTHR11638:SF18">
    <property type="entry name" value="HEAT SHOCK PROTEIN 104"/>
    <property type="match status" value="1"/>
</dbReference>
<dbReference type="InterPro" id="IPR003959">
    <property type="entry name" value="ATPase_AAA_core"/>
</dbReference>
<dbReference type="PANTHER" id="PTHR11638">
    <property type="entry name" value="ATP-DEPENDENT CLP PROTEASE"/>
    <property type="match status" value="1"/>
</dbReference>
<dbReference type="Proteomes" id="UP000263517">
    <property type="component" value="Unassembled WGS sequence"/>
</dbReference>
<gene>
    <name evidence="4" type="ORF">DCW74_17355</name>
</gene>